<reference evidence="8" key="1">
    <citation type="submission" date="2023-06" db="EMBL/GenBank/DDBJ databases">
        <title>Male Hemibagrus guttatus genome.</title>
        <authorList>
            <person name="Bian C."/>
        </authorList>
    </citation>
    <scope>NUCLEOTIDE SEQUENCE</scope>
    <source>
        <strain evidence="8">Male_cb2023</strain>
        <tissue evidence="8">Muscle</tissue>
    </source>
</reference>
<evidence type="ECO:0000313" key="9">
    <source>
        <dbReference type="Proteomes" id="UP001274896"/>
    </source>
</evidence>
<dbReference type="GO" id="GO:0004028">
    <property type="term" value="F:3-chloroallyl aldehyde dehydrogenase activity"/>
    <property type="evidence" value="ECO:0007669"/>
    <property type="project" value="TreeGrafter"/>
</dbReference>
<evidence type="ECO:0000313" key="8">
    <source>
        <dbReference type="EMBL" id="KAK3531643.1"/>
    </source>
</evidence>
<dbReference type="InterPro" id="IPR029510">
    <property type="entry name" value="Ald_DH_CS_GLU"/>
</dbReference>
<evidence type="ECO:0000256" key="4">
    <source>
        <dbReference type="PROSITE-ProRule" id="PRU10007"/>
    </source>
</evidence>
<name>A0AAE0QTB7_9TELE</name>
<dbReference type="PANTHER" id="PTHR43570">
    <property type="entry name" value="ALDEHYDE DEHYDROGENASE"/>
    <property type="match status" value="1"/>
</dbReference>
<evidence type="ECO:0000256" key="1">
    <source>
        <dbReference type="ARBA" id="ARBA00009986"/>
    </source>
</evidence>
<dbReference type="GO" id="GO:0005737">
    <property type="term" value="C:cytoplasm"/>
    <property type="evidence" value="ECO:0007669"/>
    <property type="project" value="TreeGrafter"/>
</dbReference>
<dbReference type="AlphaFoldDB" id="A0AAE0QTB7"/>
<dbReference type="InterPro" id="IPR016163">
    <property type="entry name" value="Ald_DH_C"/>
</dbReference>
<proteinExistence type="inferred from homology"/>
<keyword evidence="6" id="KW-0812">Transmembrane</keyword>
<keyword evidence="2 5" id="KW-0560">Oxidoreductase</keyword>
<keyword evidence="9" id="KW-1185">Reference proteome</keyword>
<evidence type="ECO:0000256" key="6">
    <source>
        <dbReference type="SAM" id="Phobius"/>
    </source>
</evidence>
<dbReference type="GO" id="GO:0004029">
    <property type="term" value="F:aldehyde dehydrogenase (NAD+) activity"/>
    <property type="evidence" value="ECO:0007669"/>
    <property type="project" value="TreeGrafter"/>
</dbReference>
<evidence type="ECO:0000256" key="2">
    <source>
        <dbReference type="ARBA" id="ARBA00023002"/>
    </source>
</evidence>
<accession>A0AAE0QTB7</accession>
<feature type="active site" evidence="4">
    <location>
        <position position="233"/>
    </location>
</feature>
<evidence type="ECO:0000256" key="3">
    <source>
        <dbReference type="ARBA" id="ARBA00023027"/>
    </source>
</evidence>
<dbReference type="CDD" id="cd07132">
    <property type="entry name" value="ALDH_F3AB"/>
    <property type="match status" value="2"/>
</dbReference>
<feature type="domain" description="Aldehyde dehydrogenase" evidence="7">
    <location>
        <begin position="533"/>
        <end position="956"/>
    </location>
</feature>
<dbReference type="GO" id="GO:0006081">
    <property type="term" value="P:aldehyde metabolic process"/>
    <property type="evidence" value="ECO:0007669"/>
    <property type="project" value="InterPro"/>
</dbReference>
<comment type="similarity">
    <text evidence="1 5">Belongs to the aldehyde dehydrogenase family.</text>
</comment>
<sequence length="1049" mass="117060">MPSAYMVSEECIAPVSCDSVAELRMSREQLVVQQARKAFQTGRSKPLDFRLQQLKNLQRFITEKQNDITDALKKDMCKSKNGTLLYEILSLEGEINLALSKLAEWTAPRPVAKNLLTITDEVYIRPEPLGVVLIIGAWNYPIAVTLQPLVGAIAAGNAVIVKPSEVSFHTAKVMEFLHMYLDPEMYHVVTGGVPETQELLRQRFDHIFYTGSSTVGKLVMEAAAHHLTPVTLELGGKSPCYIDKGCDLRIACRRITWGKYVNCGQTCIAPDYILCEPSIQDKVVEEIRKCIQEFYTNDPKSFIDYGRIINQRHFKRIMALMEGSTVAIGGGHDESQCYIAPTVLKDVTPESKVMQEEIFGPVLPIVPINGLSEAIQFINKREKPLAIYVFSSNKKVIKKMMLETSSGALLANDCLVHFTISDLPFGGVGNSGTGCYHGKYTFDQLSHLRSCLIKNLSMERLNLIRYPPHSAEKLRWARILLSKQVNIKRWRQLVQVAMFAALAAFVVQVFLKNGQGSYDKVAEKDHQQPQKEEMEKQTVDIARKAFNTGRSRVLQYRVGQLRALLRLIREKQTEISAALTHDLHRSEFNTPLLELIGLENEIKLAERELSDWTKPQPVQKNLVTMTDDVFIKAEPLGVVLIIGAWNYPWALTLGPLIGAIAAGNAAVVKPSELSKNSASLLKELLPQYLDQEMYHVVTGGVPETQELLKQRFDHVFYTGSSTVGKLVMEAAACHLTPVTLELGGKSPCYIDQNCDLAVACRRITWGKFSNCGQTCIAPDYILCNASIQNRLIEEIRQTLQEFYGESPKSSPDYGRIINQNHFERVLALMEGCSVAVGGESDQSQCYIAPTVLKDVLPHARIMQEEIFGPVLPIITVSDVNEAIRFINDREKPLALYVFSSDKKVIKRMLAETTSGGVVVNDVMIHYTVSSLPFGGVGNSGMGSYHGKHTFDQFSHKRACLIKSLGMESLNKARYPPQTASRLRRARLFMMSRLCSSTHLTCAWAVISTILALGLLIALLVVLLKSTLPGSVYMFCLLVFKPLIRDSFSS</sequence>
<keyword evidence="6" id="KW-0472">Membrane</keyword>
<evidence type="ECO:0000256" key="5">
    <source>
        <dbReference type="RuleBase" id="RU003345"/>
    </source>
</evidence>
<dbReference type="InterPro" id="IPR016160">
    <property type="entry name" value="Ald_DH_CS_CYS"/>
</dbReference>
<dbReference type="FunFam" id="3.40.309.10:FF:000003">
    <property type="entry name" value="Aldehyde dehydrogenase"/>
    <property type="match status" value="2"/>
</dbReference>
<protein>
    <recommendedName>
        <fullName evidence="7">Aldehyde dehydrogenase domain-containing protein</fullName>
    </recommendedName>
</protein>
<dbReference type="PANTHER" id="PTHR43570:SF22">
    <property type="entry name" value="ALDEHYDE DEHYDROGENASE"/>
    <property type="match status" value="1"/>
</dbReference>
<dbReference type="InterPro" id="IPR012394">
    <property type="entry name" value="Aldehyde_DH_NAD(P)"/>
</dbReference>
<dbReference type="EMBL" id="JAUCMX010000011">
    <property type="protein sequence ID" value="KAK3531643.1"/>
    <property type="molecule type" value="Genomic_DNA"/>
</dbReference>
<dbReference type="FunFam" id="3.40.605.10:FF:000004">
    <property type="entry name" value="Aldehyde dehydrogenase"/>
    <property type="match status" value="2"/>
</dbReference>
<gene>
    <name evidence="8" type="ORF">QTP70_025883</name>
</gene>
<dbReference type="InterPro" id="IPR016161">
    <property type="entry name" value="Ald_DH/histidinol_DH"/>
</dbReference>
<feature type="domain" description="Aldehyde dehydrogenase" evidence="7">
    <location>
        <begin position="29"/>
        <end position="449"/>
    </location>
</feature>
<dbReference type="PROSITE" id="PS00687">
    <property type="entry name" value="ALDEHYDE_DEHYDR_GLU"/>
    <property type="match status" value="2"/>
</dbReference>
<organism evidence="8 9">
    <name type="scientific">Hemibagrus guttatus</name>
    <dbReference type="NCBI Taxonomy" id="175788"/>
    <lineage>
        <taxon>Eukaryota</taxon>
        <taxon>Metazoa</taxon>
        <taxon>Chordata</taxon>
        <taxon>Craniata</taxon>
        <taxon>Vertebrata</taxon>
        <taxon>Euteleostomi</taxon>
        <taxon>Actinopterygii</taxon>
        <taxon>Neopterygii</taxon>
        <taxon>Teleostei</taxon>
        <taxon>Ostariophysi</taxon>
        <taxon>Siluriformes</taxon>
        <taxon>Bagridae</taxon>
        <taxon>Hemibagrus</taxon>
    </lineage>
</organism>
<keyword evidence="3" id="KW-0520">NAD</keyword>
<dbReference type="Proteomes" id="UP001274896">
    <property type="component" value="Unassembled WGS sequence"/>
</dbReference>
<dbReference type="Gene3D" id="3.40.605.10">
    <property type="entry name" value="Aldehyde Dehydrogenase, Chain A, domain 1"/>
    <property type="match status" value="2"/>
</dbReference>
<dbReference type="PROSITE" id="PS00070">
    <property type="entry name" value="ALDEHYDE_DEHYDR_CYS"/>
    <property type="match status" value="2"/>
</dbReference>
<feature type="active site" evidence="4">
    <location>
        <position position="741"/>
    </location>
</feature>
<dbReference type="Pfam" id="PF00171">
    <property type="entry name" value="Aldedh"/>
    <property type="match status" value="2"/>
</dbReference>
<keyword evidence="6" id="KW-1133">Transmembrane helix</keyword>
<dbReference type="Gene3D" id="3.40.309.10">
    <property type="entry name" value="Aldehyde Dehydrogenase, Chain A, domain 2"/>
    <property type="match status" value="2"/>
</dbReference>
<dbReference type="SUPFAM" id="SSF53720">
    <property type="entry name" value="ALDH-like"/>
    <property type="match status" value="2"/>
</dbReference>
<dbReference type="InterPro" id="IPR016162">
    <property type="entry name" value="Ald_DH_N"/>
</dbReference>
<comment type="caution">
    <text evidence="8">The sequence shown here is derived from an EMBL/GenBank/DDBJ whole genome shotgun (WGS) entry which is preliminary data.</text>
</comment>
<dbReference type="InterPro" id="IPR015590">
    <property type="entry name" value="Aldehyde_DH_dom"/>
</dbReference>
<evidence type="ECO:0000259" key="7">
    <source>
        <dbReference type="Pfam" id="PF00171"/>
    </source>
</evidence>
<feature type="transmembrane region" description="Helical" evidence="6">
    <location>
        <begin position="1002"/>
        <end position="1023"/>
    </location>
</feature>